<evidence type="ECO:0008006" key="6">
    <source>
        <dbReference type="Google" id="ProtNLM"/>
    </source>
</evidence>
<protein>
    <recommendedName>
        <fullName evidence="6">Methylenetetrahydrofolate dehydrogenase</fullName>
    </recommendedName>
</protein>
<proteinExistence type="predicted"/>
<dbReference type="InterPro" id="IPR046346">
    <property type="entry name" value="Aminoacid_DH-like_N_sf"/>
</dbReference>
<dbReference type="FunFam" id="3.40.50.10860:FF:000012">
    <property type="entry name" value="Methylenetetrahydrofolate dehydrogenase [NAD(+)]"/>
    <property type="match status" value="1"/>
</dbReference>
<dbReference type="eggNOG" id="KOG0089">
    <property type="taxonomic scope" value="Eukaryota"/>
</dbReference>
<dbReference type="Pfam" id="PF02882">
    <property type="entry name" value="THF_DHG_CYH_C"/>
    <property type="match status" value="1"/>
</dbReference>
<dbReference type="PANTHER" id="PTHR48099">
    <property type="entry name" value="C-1-TETRAHYDROFOLATE SYNTHASE, CYTOPLASMIC-RELATED"/>
    <property type="match status" value="1"/>
</dbReference>
<dbReference type="PANTHER" id="PTHR48099:SF3">
    <property type="entry name" value="METHYLENETETRAHYDROFOLATE DEHYDROGENASE [NAD(+)]"/>
    <property type="match status" value="1"/>
</dbReference>
<dbReference type="RefSeq" id="XP_001746331.1">
    <property type="nucleotide sequence ID" value="XM_001746279.1"/>
</dbReference>
<dbReference type="Pfam" id="PF00763">
    <property type="entry name" value="THF_DHG_CYH"/>
    <property type="match status" value="1"/>
</dbReference>
<evidence type="ECO:0000259" key="3">
    <source>
        <dbReference type="Pfam" id="PF02882"/>
    </source>
</evidence>
<feature type="transmembrane region" description="Helical" evidence="1">
    <location>
        <begin position="396"/>
        <end position="417"/>
    </location>
</feature>
<dbReference type="EMBL" id="CH991553">
    <property type="protein sequence ID" value="EDQ88718.1"/>
    <property type="molecule type" value="Genomic_DNA"/>
</dbReference>
<dbReference type="InParanoid" id="A9V0Z3"/>
<dbReference type="AlphaFoldDB" id="A9V0Z3"/>
<dbReference type="GO" id="GO:0004488">
    <property type="term" value="F:methylenetetrahydrofolate dehydrogenase (NADP+) activity"/>
    <property type="evidence" value="ECO:0007669"/>
    <property type="project" value="InterPro"/>
</dbReference>
<sequence>MSVDKLYRLDLPFATAMSAPASSKSALRVNVTKIAEPFREHIRHMTTARYETARPKLLGILANDDPAAKKYAEWTGKACRSDGIDYELDQVEPHRLEDRLAEANQDPSVHGIIIYYPVFGSKPSFFGTTMDDELRDKVDITKDVEGLTRYYREALYRNQRFVDEEQTQKCVLPCTPLAVVKILEDLHVYNPDLPVGDRLRGKSVTVINRSEVVGRPLAAMLANDGAQVFSVDIDSIYEFRRGHLELTDQTVESACRRSDVIILGVPSKDYQLPIEYCRDDVVIVNVASFRNIDEEALAAQRPNARFVPMVGKHLRTHHNTDKILNTARHTCTRDPINTMPWETVTVAMLERNVLRLYENFHSPEARQRQAARQAVQPTSAQEQWACCTPLAANGHARLALVGGLGFLLGVAAARIYFTSA</sequence>
<dbReference type="Proteomes" id="UP000001357">
    <property type="component" value="Unassembled WGS sequence"/>
</dbReference>
<organism evidence="4 5">
    <name type="scientific">Monosiga brevicollis</name>
    <name type="common">Choanoflagellate</name>
    <dbReference type="NCBI Taxonomy" id="81824"/>
    <lineage>
        <taxon>Eukaryota</taxon>
        <taxon>Choanoflagellata</taxon>
        <taxon>Craspedida</taxon>
        <taxon>Salpingoecidae</taxon>
        <taxon>Monosiga</taxon>
    </lineage>
</organism>
<keyword evidence="1" id="KW-1133">Transmembrane helix</keyword>
<dbReference type="InterPro" id="IPR020630">
    <property type="entry name" value="THF_DH/CycHdrlase_cat_dom"/>
</dbReference>
<keyword evidence="1" id="KW-0472">Membrane</keyword>
<dbReference type="GO" id="GO:0004487">
    <property type="term" value="F:methylenetetrahydrofolate dehydrogenase (NAD+) activity"/>
    <property type="evidence" value="ECO:0000318"/>
    <property type="project" value="GO_Central"/>
</dbReference>
<gene>
    <name evidence="4" type="ORF">MONBRDRAFT_25962</name>
</gene>
<dbReference type="InterPro" id="IPR036291">
    <property type="entry name" value="NAD(P)-bd_dom_sf"/>
</dbReference>
<feature type="domain" description="Tetrahydrofolate dehydrogenase/cyclohydrolase catalytic" evidence="2">
    <location>
        <begin position="31"/>
        <end position="145"/>
    </location>
</feature>
<evidence type="ECO:0000259" key="2">
    <source>
        <dbReference type="Pfam" id="PF00763"/>
    </source>
</evidence>
<evidence type="ECO:0000313" key="4">
    <source>
        <dbReference type="EMBL" id="EDQ88718.1"/>
    </source>
</evidence>
<dbReference type="Gene3D" id="3.40.50.10860">
    <property type="entry name" value="Leucine Dehydrogenase, chain A, domain 1"/>
    <property type="match status" value="1"/>
</dbReference>
<dbReference type="OMA" id="CKVITAE"/>
<reference evidence="4 5" key="1">
    <citation type="journal article" date="2008" name="Nature">
        <title>The genome of the choanoflagellate Monosiga brevicollis and the origin of metazoans.</title>
        <authorList>
            <consortium name="JGI Sequencing"/>
            <person name="King N."/>
            <person name="Westbrook M.J."/>
            <person name="Young S.L."/>
            <person name="Kuo A."/>
            <person name="Abedin M."/>
            <person name="Chapman J."/>
            <person name="Fairclough S."/>
            <person name="Hellsten U."/>
            <person name="Isogai Y."/>
            <person name="Letunic I."/>
            <person name="Marr M."/>
            <person name="Pincus D."/>
            <person name="Putnam N."/>
            <person name="Rokas A."/>
            <person name="Wright K.J."/>
            <person name="Zuzow R."/>
            <person name="Dirks W."/>
            <person name="Good M."/>
            <person name="Goodstein D."/>
            <person name="Lemons D."/>
            <person name="Li W."/>
            <person name="Lyons J.B."/>
            <person name="Morris A."/>
            <person name="Nichols S."/>
            <person name="Richter D.J."/>
            <person name="Salamov A."/>
            <person name="Bork P."/>
            <person name="Lim W.A."/>
            <person name="Manning G."/>
            <person name="Miller W.T."/>
            <person name="McGinnis W."/>
            <person name="Shapiro H."/>
            <person name="Tjian R."/>
            <person name="Grigoriev I.V."/>
            <person name="Rokhsar D."/>
        </authorList>
    </citation>
    <scope>NUCLEOTIDE SEQUENCE [LARGE SCALE GENOMIC DNA]</scope>
    <source>
        <strain evidence="5">MX1 / ATCC 50154</strain>
    </source>
</reference>
<evidence type="ECO:0000313" key="5">
    <source>
        <dbReference type="Proteomes" id="UP000001357"/>
    </source>
</evidence>
<dbReference type="SUPFAM" id="SSF51735">
    <property type="entry name" value="NAD(P)-binding Rossmann-fold domains"/>
    <property type="match status" value="1"/>
</dbReference>
<dbReference type="InterPro" id="IPR020631">
    <property type="entry name" value="THF_DH/CycHdrlase_NAD-bd_dom"/>
</dbReference>
<dbReference type="Gene3D" id="3.40.50.720">
    <property type="entry name" value="NAD(P)-binding Rossmann-like Domain"/>
    <property type="match status" value="1"/>
</dbReference>
<dbReference type="STRING" id="81824.A9V0Z3"/>
<dbReference type="SUPFAM" id="SSF53223">
    <property type="entry name" value="Aminoacid dehydrogenase-like, N-terminal domain"/>
    <property type="match status" value="1"/>
</dbReference>
<dbReference type="GeneID" id="5891628"/>
<accession>A9V0Z3</accession>
<keyword evidence="5" id="KW-1185">Reference proteome</keyword>
<evidence type="ECO:0000256" key="1">
    <source>
        <dbReference type="SAM" id="Phobius"/>
    </source>
</evidence>
<dbReference type="GO" id="GO:0005829">
    <property type="term" value="C:cytosol"/>
    <property type="evidence" value="ECO:0000318"/>
    <property type="project" value="GO_Central"/>
</dbReference>
<feature type="domain" description="Tetrahydrofolate dehydrogenase/cyclohydrolase NAD(P)-binding" evidence="3">
    <location>
        <begin position="173"/>
        <end position="286"/>
    </location>
</feature>
<name>A9V0Z3_MONBE</name>
<dbReference type="KEGG" id="mbr:MONBRDRAFT_25962"/>
<keyword evidence="1" id="KW-0812">Transmembrane</keyword>